<evidence type="ECO:0000313" key="2">
    <source>
        <dbReference type="EMBL" id="JAE21725.1"/>
    </source>
</evidence>
<evidence type="ECO:0000256" key="1">
    <source>
        <dbReference type="SAM" id="MobiDB-lite"/>
    </source>
</evidence>
<proteinExistence type="predicted"/>
<name>A0A0A9G9G1_ARUDO</name>
<dbReference type="AlphaFoldDB" id="A0A0A9G9G1"/>
<reference evidence="2" key="1">
    <citation type="submission" date="2014-09" db="EMBL/GenBank/DDBJ databases">
        <authorList>
            <person name="Magalhaes I.L.F."/>
            <person name="Oliveira U."/>
            <person name="Santos F.R."/>
            <person name="Vidigal T.H.D.A."/>
            <person name="Brescovit A.D."/>
            <person name="Santos A.J."/>
        </authorList>
    </citation>
    <scope>NUCLEOTIDE SEQUENCE</scope>
    <source>
        <tissue evidence="2">Shoot tissue taken approximately 20 cm above the soil surface</tissue>
    </source>
</reference>
<protein>
    <submittedName>
        <fullName evidence="2">Uncharacterized protein</fullName>
    </submittedName>
</protein>
<reference evidence="2" key="2">
    <citation type="journal article" date="2015" name="Data Brief">
        <title>Shoot transcriptome of the giant reed, Arundo donax.</title>
        <authorList>
            <person name="Barrero R.A."/>
            <person name="Guerrero F.D."/>
            <person name="Moolhuijzen P."/>
            <person name="Goolsby J.A."/>
            <person name="Tidwell J."/>
            <person name="Bellgard S.E."/>
            <person name="Bellgard M.I."/>
        </authorList>
    </citation>
    <scope>NUCLEOTIDE SEQUENCE</scope>
    <source>
        <tissue evidence="2">Shoot tissue taken approximately 20 cm above the soil surface</tissue>
    </source>
</reference>
<feature type="compositionally biased region" description="Polar residues" evidence="1">
    <location>
        <begin position="1"/>
        <end position="11"/>
    </location>
</feature>
<accession>A0A0A9G9G1</accession>
<dbReference type="EMBL" id="GBRH01176171">
    <property type="protein sequence ID" value="JAE21725.1"/>
    <property type="molecule type" value="Transcribed_RNA"/>
</dbReference>
<feature type="region of interest" description="Disordered" evidence="1">
    <location>
        <begin position="1"/>
        <end position="22"/>
    </location>
</feature>
<sequence>MLQTPANFSHRNPQEHTQECTRTPGICAARSGSVFSLHC</sequence>
<organism evidence="2">
    <name type="scientific">Arundo donax</name>
    <name type="common">Giant reed</name>
    <name type="synonym">Donax arundinaceus</name>
    <dbReference type="NCBI Taxonomy" id="35708"/>
    <lineage>
        <taxon>Eukaryota</taxon>
        <taxon>Viridiplantae</taxon>
        <taxon>Streptophyta</taxon>
        <taxon>Embryophyta</taxon>
        <taxon>Tracheophyta</taxon>
        <taxon>Spermatophyta</taxon>
        <taxon>Magnoliopsida</taxon>
        <taxon>Liliopsida</taxon>
        <taxon>Poales</taxon>
        <taxon>Poaceae</taxon>
        <taxon>PACMAD clade</taxon>
        <taxon>Arundinoideae</taxon>
        <taxon>Arundineae</taxon>
        <taxon>Arundo</taxon>
    </lineage>
</organism>